<evidence type="ECO:0000313" key="2">
    <source>
        <dbReference type="Proteomes" id="UP000829398"/>
    </source>
</evidence>
<comment type="caution">
    <text evidence="1">The sequence shown here is derived from an EMBL/GenBank/DDBJ whole genome shotgun (WGS) entry which is preliminary data.</text>
</comment>
<gene>
    <name evidence="1" type="ORF">KPL71_007329</name>
</gene>
<reference evidence="2" key="1">
    <citation type="journal article" date="2023" name="Hortic. Res.">
        <title>A chromosome-level phased genome enabling allele-level studies in sweet orange: a case study on citrus Huanglongbing tolerance.</title>
        <authorList>
            <person name="Wu B."/>
            <person name="Yu Q."/>
            <person name="Deng Z."/>
            <person name="Duan Y."/>
            <person name="Luo F."/>
            <person name="Gmitter F. Jr."/>
        </authorList>
    </citation>
    <scope>NUCLEOTIDE SEQUENCE [LARGE SCALE GENOMIC DNA]</scope>
    <source>
        <strain evidence="2">cv. Valencia</strain>
    </source>
</reference>
<accession>A0ACB8LYK3</accession>
<dbReference type="EMBL" id="CM039172">
    <property type="protein sequence ID" value="KAH9778363.1"/>
    <property type="molecule type" value="Genomic_DNA"/>
</dbReference>
<keyword evidence="2" id="KW-1185">Reference proteome</keyword>
<evidence type="ECO:0000313" key="1">
    <source>
        <dbReference type="EMBL" id="KAH9778363.1"/>
    </source>
</evidence>
<name>A0ACB8LYK3_CITSI</name>
<proteinExistence type="predicted"/>
<dbReference type="Proteomes" id="UP000829398">
    <property type="component" value="Chromosome 3"/>
</dbReference>
<organism evidence="1 2">
    <name type="scientific">Citrus sinensis</name>
    <name type="common">Sweet orange</name>
    <name type="synonym">Citrus aurantium var. sinensis</name>
    <dbReference type="NCBI Taxonomy" id="2711"/>
    <lineage>
        <taxon>Eukaryota</taxon>
        <taxon>Viridiplantae</taxon>
        <taxon>Streptophyta</taxon>
        <taxon>Embryophyta</taxon>
        <taxon>Tracheophyta</taxon>
        <taxon>Spermatophyta</taxon>
        <taxon>Magnoliopsida</taxon>
        <taxon>eudicotyledons</taxon>
        <taxon>Gunneridae</taxon>
        <taxon>Pentapetalae</taxon>
        <taxon>rosids</taxon>
        <taxon>malvids</taxon>
        <taxon>Sapindales</taxon>
        <taxon>Rutaceae</taxon>
        <taxon>Aurantioideae</taxon>
        <taxon>Citrus</taxon>
    </lineage>
</organism>
<sequence length="223" mass="23572">MRHVATDLTAPSGAGLVQWNSPLPYMFGGLLLVFGVIAVALMFLACCHDKSSITGPSSGDQKDEKSAEAIDPPAALEPKIVVIMAGDDHPTRAKITDSLHMTIQTADLIETLTALGAEVRWCSCNIFSTQDHSAAAIARDSASVFAWKGETLQEYWWCTKKALDWGPGDGPDLIVDGDGDATLLIHEGVQAAVVCGYGDVGKGCAAALKQVGARVIVTEIDLY</sequence>
<protein>
    <submittedName>
        <fullName evidence="1">Adenosylhomocysteinase 2</fullName>
    </submittedName>
</protein>